<dbReference type="RefSeq" id="WP_259543155.1">
    <property type="nucleotide sequence ID" value="NZ_JANLCJ010000279.1"/>
</dbReference>
<name>A0ABT2HAF3_9MICO</name>
<evidence type="ECO:0000313" key="2">
    <source>
        <dbReference type="EMBL" id="MCS5736925.1"/>
    </source>
</evidence>
<sequence>MALSKWAINNPEKYKESKRRDYEKHREAYIARAKARYEANKPQILDEMKVYNAKNVDKRRVKNRGYQQYRNIALSKGCILKGDEWNDFVIQEMEELRNIRNSETGFKWEID</sequence>
<feature type="region of interest" description="Disordered" evidence="1">
    <location>
        <begin position="1"/>
        <end position="20"/>
    </location>
</feature>
<dbReference type="EMBL" id="JANLCJ010000279">
    <property type="protein sequence ID" value="MCS5736925.1"/>
    <property type="molecule type" value="Genomic_DNA"/>
</dbReference>
<dbReference type="Proteomes" id="UP001165586">
    <property type="component" value="Unassembled WGS sequence"/>
</dbReference>
<organism evidence="2 3">
    <name type="scientific">Herbiconiux daphne</name>
    <dbReference type="NCBI Taxonomy" id="2970914"/>
    <lineage>
        <taxon>Bacteria</taxon>
        <taxon>Bacillati</taxon>
        <taxon>Actinomycetota</taxon>
        <taxon>Actinomycetes</taxon>
        <taxon>Micrococcales</taxon>
        <taxon>Microbacteriaceae</taxon>
        <taxon>Herbiconiux</taxon>
    </lineage>
</organism>
<reference evidence="2" key="1">
    <citation type="submission" date="2022-08" db="EMBL/GenBank/DDBJ databases">
        <authorList>
            <person name="Deng Y."/>
            <person name="Han X.-F."/>
            <person name="Zhang Y.-Q."/>
        </authorList>
    </citation>
    <scope>NUCLEOTIDE SEQUENCE</scope>
    <source>
        <strain evidence="2">CPCC 203386</strain>
    </source>
</reference>
<accession>A0ABT2HAF3</accession>
<protein>
    <submittedName>
        <fullName evidence="2">Uncharacterized protein</fullName>
    </submittedName>
</protein>
<evidence type="ECO:0000313" key="3">
    <source>
        <dbReference type="Proteomes" id="UP001165586"/>
    </source>
</evidence>
<keyword evidence="3" id="KW-1185">Reference proteome</keyword>
<evidence type="ECO:0000256" key="1">
    <source>
        <dbReference type="SAM" id="MobiDB-lite"/>
    </source>
</evidence>
<proteinExistence type="predicted"/>
<comment type="caution">
    <text evidence="2">The sequence shown here is derived from an EMBL/GenBank/DDBJ whole genome shotgun (WGS) entry which is preliminary data.</text>
</comment>
<feature type="non-terminal residue" evidence="2">
    <location>
        <position position="111"/>
    </location>
</feature>
<gene>
    <name evidence="2" type="ORF">N1032_24675</name>
</gene>